<dbReference type="Proteomes" id="UP000005984">
    <property type="component" value="Unassembled WGS sequence"/>
</dbReference>
<dbReference type="HOGENOM" id="CLU_3131661_0_0_9"/>
<evidence type="ECO:0000313" key="2">
    <source>
        <dbReference type="Proteomes" id="UP000005984"/>
    </source>
</evidence>
<accession>C2BFW6</accession>
<name>C2BFW6_9FIRM</name>
<keyword evidence="2" id="KW-1185">Reference proteome</keyword>
<sequence>MTREEVIENSAGASWVHSLSVRQKQRAISATEKTQWPHEKFNKEALCAE</sequence>
<evidence type="ECO:0000313" key="1">
    <source>
        <dbReference type="EMBL" id="EEI86226.1"/>
    </source>
</evidence>
<gene>
    <name evidence="1" type="ORF">HMPREF0072_1236</name>
</gene>
<reference evidence="1 2" key="1">
    <citation type="submission" date="2008-10" db="EMBL/GenBank/DDBJ databases">
        <authorList>
            <person name="Qin X."/>
            <person name="Bachman B."/>
            <person name="Battles P."/>
            <person name="Bell A."/>
            <person name="Bess C."/>
            <person name="Bickham C."/>
            <person name="Chaboub L."/>
            <person name="Chen D."/>
            <person name="Coyle M."/>
            <person name="Deiros D.R."/>
            <person name="Dinh H."/>
            <person name="Forbes L."/>
            <person name="Fowler G."/>
            <person name="Francisco L."/>
            <person name="Fu Q."/>
            <person name="Gubbala S."/>
            <person name="Hale W."/>
            <person name="Han Y."/>
            <person name="Hemphill L."/>
            <person name="Highlander S.K."/>
            <person name="Hirani K."/>
            <person name="Hogues M."/>
            <person name="Jackson L."/>
            <person name="Jakkamsetti A."/>
            <person name="Javaid M."/>
            <person name="Jiang H."/>
            <person name="Korchina V."/>
            <person name="Kovar C."/>
            <person name="Lara F."/>
            <person name="Lee S."/>
            <person name="Mata R."/>
            <person name="Mathew T."/>
            <person name="Moen C."/>
            <person name="Morales K."/>
            <person name="Munidasa M."/>
            <person name="Nazareth L."/>
            <person name="Ngo R."/>
            <person name="Nguyen L."/>
            <person name="Okwuonu G."/>
            <person name="Ongeri F."/>
            <person name="Patil S."/>
            <person name="Petrosino J."/>
            <person name="Pham C."/>
            <person name="Pham P."/>
            <person name="Pu L.-L."/>
            <person name="Puazo M."/>
            <person name="Raj R."/>
            <person name="Reid J."/>
            <person name="Rouhana J."/>
            <person name="Saada N."/>
            <person name="Shang Y."/>
            <person name="Simmons D."/>
            <person name="Thornton R."/>
            <person name="Warren J."/>
            <person name="Weissenberger G."/>
            <person name="Zhang J."/>
            <person name="Zhang L."/>
            <person name="Zhou C."/>
            <person name="Zhu D."/>
            <person name="Muzny D."/>
            <person name="Worley K."/>
            <person name="Gibbs R."/>
        </authorList>
    </citation>
    <scope>NUCLEOTIDE SEQUENCE [LARGE SCALE GENOMIC DNA]</scope>
    <source>
        <strain evidence="1 2">ATCC 51172</strain>
    </source>
</reference>
<dbReference type="AlphaFoldDB" id="C2BFW6"/>
<organism evidence="1 2">
    <name type="scientific">Anaerococcus lactolyticus ATCC 51172</name>
    <dbReference type="NCBI Taxonomy" id="525254"/>
    <lineage>
        <taxon>Bacteria</taxon>
        <taxon>Bacillati</taxon>
        <taxon>Bacillota</taxon>
        <taxon>Tissierellia</taxon>
        <taxon>Tissierellales</taxon>
        <taxon>Peptoniphilaceae</taxon>
        <taxon>Anaerococcus</taxon>
    </lineage>
</organism>
<dbReference type="EMBL" id="ABYO01000211">
    <property type="protein sequence ID" value="EEI86226.1"/>
    <property type="molecule type" value="Genomic_DNA"/>
</dbReference>
<comment type="caution">
    <text evidence="1">The sequence shown here is derived from an EMBL/GenBank/DDBJ whole genome shotgun (WGS) entry which is preliminary data.</text>
</comment>
<protein>
    <submittedName>
        <fullName evidence="1">Uncharacterized protein</fullName>
    </submittedName>
</protein>
<proteinExistence type="predicted"/>